<sequence>MSLTFSWEVSHGHSERDLNSGSPSLRTDQSADRAIWMDFYVVLLSPMELDTTMRMILQVPIWAQRVIYIQGSCLKDTDLARARMNEAEACFVLAARNYADKTAADEHTILRSWAVKDFAPSVPQYVQIFRPENKLHVKFAEHVVCEDEFKYALLANNCTCPGASTLVTLLLHTSRGQEGQTSQEEWHRLYGKCSGNEIYHIVLGDSRFFGEYDGKSFTYASFHSHRNYGDSRTFLKDSSPSTLAPDVAITGNHLDVPKPGDNPNLLSPEILSQRRGSRRPSILPVPDMFTSSSLNIASEPQDEDNESDDEMDDDVPWRSPSEKIAYDESLSSGRCAKSAWHIEYSRIVKGFPPVSPYIGVSPTLCYLLKEKKPLCCLQLAQMCEHCSYRNAKEYNWQNKTIILAADYASNGIYNFIIPLRAHFRSKTSLNPIILLLERRPDVAFLDSISYFPLVYWMQGSIDCLDDLLRAGITLAENVVVVNKEITNSAEEDTLADCNTIVAVQTMFKFFPSIKSITELSQSSNMRFMQFRAHDKYALHLSKMEKVLGLASQILSADEGATSQGFALREKERGSHISYMFRLPFAAGSVFSASMLDTLLYQAFVKDYVITFVRLLLGIDQAPGSGFLTSMKITKDDMWIRTYGRLYQKLCSTTCEIPIGIYRTQDTSLSDSSHVSNSGSTPRPRWTECVRVQSLPDEDTDTEHGGGVTYRPKSQISDCLSCVHNHRSTYSINMADEARDNHTQMIERAEIANLVRSRMESLNLPGIDYDDVSEKRSSLSYVIINPSCDLKLEEGDIIYLVRPSPFSAQKTFERHNSRRKSNISFCSQQLVQQMANSAAGSRRGSGLGLPGYTSPRPPPLVNTKANSLSLPDSPTVVGAPPTCYRGRSNSLRVVDDILLRRSNSLRQGLVGGRRKSSLEDIGVSFASSHPSNYTNPIKIALNGSIGLEVTPPEEGSTPSDDSGTELLTVVGGANTLGGSPNSSGVGVPATPSPSRAGSFVSPQGGNLAGSPMQQGGNYGGGNVSPGGNYIGGSVQTGGNSPRGYGGNTLLGGNQNSGGDSNGQQQSSSSPSARGEGGPIADPQHLQGTLV</sequence>
<dbReference type="InterPro" id="IPR047871">
    <property type="entry name" value="K_chnl_Slo-like"/>
</dbReference>
<feature type="compositionally biased region" description="Low complexity" evidence="11">
    <location>
        <begin position="1050"/>
        <end position="1072"/>
    </location>
</feature>
<dbReference type="PROSITE" id="PS51201">
    <property type="entry name" value="RCK_N"/>
    <property type="match status" value="1"/>
</dbReference>
<keyword evidence="2" id="KW-0813">Transport</keyword>
<evidence type="ECO:0000256" key="3">
    <source>
        <dbReference type="ARBA" id="ARBA00022538"/>
    </source>
</evidence>
<keyword evidence="10" id="KW-0407">Ion channel</keyword>
<feature type="compositionally biased region" description="Polar residues" evidence="11">
    <location>
        <begin position="991"/>
        <end position="1003"/>
    </location>
</feature>
<accession>A0A7R8Z6E9</accession>
<evidence type="ECO:0000256" key="8">
    <source>
        <dbReference type="ARBA" id="ARBA00023065"/>
    </source>
</evidence>
<dbReference type="Gene3D" id="3.40.50.720">
    <property type="entry name" value="NAD(P)-binding Rossmann-like Domain"/>
    <property type="match status" value="2"/>
</dbReference>
<proteinExistence type="predicted"/>
<keyword evidence="9" id="KW-0472">Membrane</keyword>
<dbReference type="PANTHER" id="PTHR10027:SF10">
    <property type="entry name" value="SLOWPOKE 2, ISOFORM D"/>
    <property type="match status" value="1"/>
</dbReference>
<keyword evidence="6" id="KW-0630">Potassium</keyword>
<dbReference type="InterPro" id="IPR003148">
    <property type="entry name" value="RCK_N"/>
</dbReference>
<reference evidence="13" key="1">
    <citation type="submission" date="2020-11" db="EMBL/GenBank/DDBJ databases">
        <authorList>
            <person name="Tran Van P."/>
        </authorList>
    </citation>
    <scope>NUCLEOTIDE SEQUENCE</scope>
</reference>
<dbReference type="PANTHER" id="PTHR10027">
    <property type="entry name" value="CALCIUM-ACTIVATED POTASSIUM CHANNEL ALPHA CHAIN"/>
    <property type="match status" value="1"/>
</dbReference>
<feature type="compositionally biased region" description="Acidic residues" evidence="11">
    <location>
        <begin position="300"/>
        <end position="314"/>
    </location>
</feature>
<feature type="region of interest" description="Disordered" evidence="11">
    <location>
        <begin position="251"/>
        <end position="318"/>
    </location>
</feature>
<dbReference type="GO" id="GO:0005228">
    <property type="term" value="F:intracellular sodium-activated potassium channel activity"/>
    <property type="evidence" value="ECO:0007669"/>
    <property type="project" value="TreeGrafter"/>
</dbReference>
<evidence type="ECO:0000256" key="11">
    <source>
        <dbReference type="SAM" id="MobiDB-lite"/>
    </source>
</evidence>
<evidence type="ECO:0000259" key="12">
    <source>
        <dbReference type="PROSITE" id="PS51201"/>
    </source>
</evidence>
<organism evidence="13">
    <name type="scientific">Timema douglasi</name>
    <name type="common">Walking stick</name>
    <dbReference type="NCBI Taxonomy" id="61478"/>
    <lineage>
        <taxon>Eukaryota</taxon>
        <taxon>Metazoa</taxon>
        <taxon>Ecdysozoa</taxon>
        <taxon>Arthropoda</taxon>
        <taxon>Hexapoda</taxon>
        <taxon>Insecta</taxon>
        <taxon>Pterygota</taxon>
        <taxon>Neoptera</taxon>
        <taxon>Polyneoptera</taxon>
        <taxon>Phasmatodea</taxon>
        <taxon>Timematodea</taxon>
        <taxon>Timematoidea</taxon>
        <taxon>Timematidae</taxon>
        <taxon>Timema</taxon>
    </lineage>
</organism>
<keyword evidence="4" id="KW-0812">Transmembrane</keyword>
<dbReference type="Pfam" id="PF03493">
    <property type="entry name" value="BK_channel_a"/>
    <property type="match status" value="1"/>
</dbReference>
<gene>
    <name evidence="13" type="ORF">TDIB3V08_LOCUS2006</name>
</gene>
<evidence type="ECO:0000256" key="9">
    <source>
        <dbReference type="ARBA" id="ARBA00023136"/>
    </source>
</evidence>
<evidence type="ECO:0000313" key="13">
    <source>
        <dbReference type="EMBL" id="CAD7195625.1"/>
    </source>
</evidence>
<comment type="subcellular location">
    <subcellularLocation>
        <location evidence="1">Membrane</location>
        <topology evidence="1">Multi-pass membrane protein</topology>
    </subcellularLocation>
</comment>
<dbReference type="InterPro" id="IPR003929">
    <property type="entry name" value="K_chnl_BK_asu"/>
</dbReference>
<evidence type="ECO:0000256" key="6">
    <source>
        <dbReference type="ARBA" id="ARBA00022958"/>
    </source>
</evidence>
<evidence type="ECO:0000256" key="2">
    <source>
        <dbReference type="ARBA" id="ARBA00022448"/>
    </source>
</evidence>
<keyword evidence="5" id="KW-0631">Potassium channel</keyword>
<protein>
    <recommendedName>
        <fullName evidence="12">RCK N-terminal domain-containing protein</fullName>
    </recommendedName>
</protein>
<dbReference type="EMBL" id="OA564816">
    <property type="protein sequence ID" value="CAD7195625.1"/>
    <property type="molecule type" value="Genomic_DNA"/>
</dbReference>
<feature type="compositionally biased region" description="Gly residues" evidence="11">
    <location>
        <begin position="1015"/>
        <end position="1029"/>
    </location>
</feature>
<dbReference type="FunFam" id="3.40.50.720:FF:000011">
    <property type="entry name" value="Potassium channel subfamily T member 1"/>
    <property type="match status" value="1"/>
</dbReference>
<evidence type="ECO:0000256" key="5">
    <source>
        <dbReference type="ARBA" id="ARBA00022826"/>
    </source>
</evidence>
<feature type="region of interest" description="Disordered" evidence="11">
    <location>
        <begin position="1"/>
        <end position="26"/>
    </location>
</feature>
<feature type="region of interest" description="Disordered" evidence="11">
    <location>
        <begin position="835"/>
        <end position="857"/>
    </location>
</feature>
<feature type="region of interest" description="Disordered" evidence="11">
    <location>
        <begin position="947"/>
        <end position="1089"/>
    </location>
</feature>
<dbReference type="GO" id="GO:0005886">
    <property type="term" value="C:plasma membrane"/>
    <property type="evidence" value="ECO:0007669"/>
    <property type="project" value="TreeGrafter"/>
</dbReference>
<dbReference type="GO" id="GO:0015271">
    <property type="term" value="F:outward rectifier potassium channel activity"/>
    <property type="evidence" value="ECO:0007669"/>
    <property type="project" value="TreeGrafter"/>
</dbReference>
<keyword evidence="7" id="KW-1133">Transmembrane helix</keyword>
<evidence type="ECO:0000256" key="7">
    <source>
        <dbReference type="ARBA" id="ARBA00022989"/>
    </source>
</evidence>
<dbReference type="FunFam" id="3.40.50.720:FF:000034">
    <property type="entry name" value="Potassium channel subfamily T member 1"/>
    <property type="match status" value="1"/>
</dbReference>
<evidence type="ECO:0000256" key="1">
    <source>
        <dbReference type="ARBA" id="ARBA00004141"/>
    </source>
</evidence>
<dbReference type="AlphaFoldDB" id="A0A7R8Z6E9"/>
<feature type="domain" description="RCK N-terminal" evidence="12">
    <location>
        <begin position="1"/>
        <end position="144"/>
    </location>
</feature>
<feature type="compositionally biased region" description="Polar residues" evidence="11">
    <location>
        <begin position="289"/>
        <end position="298"/>
    </location>
</feature>
<dbReference type="Pfam" id="PF22614">
    <property type="entry name" value="Slo-like_RCK"/>
    <property type="match status" value="2"/>
</dbReference>
<evidence type="ECO:0000256" key="4">
    <source>
        <dbReference type="ARBA" id="ARBA00022692"/>
    </source>
</evidence>
<name>A0A7R8Z6E9_TIMDO</name>
<feature type="compositionally biased region" description="Low complexity" evidence="11">
    <location>
        <begin position="976"/>
        <end position="987"/>
    </location>
</feature>
<keyword evidence="8" id="KW-0406">Ion transport</keyword>
<evidence type="ECO:0000256" key="10">
    <source>
        <dbReference type="ARBA" id="ARBA00023303"/>
    </source>
</evidence>
<keyword evidence="3" id="KW-0633">Potassium transport</keyword>